<dbReference type="AlphaFoldDB" id="A0A951UDG6"/>
<comment type="caution">
    <text evidence="4">The sequence shown here is derived from an EMBL/GenBank/DDBJ whole genome shotgun (WGS) entry which is preliminary data.</text>
</comment>
<evidence type="ECO:0000256" key="2">
    <source>
        <dbReference type="SAM" id="MobiDB-lite"/>
    </source>
</evidence>
<evidence type="ECO:0000313" key="4">
    <source>
        <dbReference type="EMBL" id="MBW4549285.1"/>
    </source>
</evidence>
<organism evidence="4 5">
    <name type="scientific">Symplocastrum torsivum CPER-KK1</name>
    <dbReference type="NCBI Taxonomy" id="450513"/>
    <lineage>
        <taxon>Bacteria</taxon>
        <taxon>Bacillati</taxon>
        <taxon>Cyanobacteriota</taxon>
        <taxon>Cyanophyceae</taxon>
        <taxon>Oscillatoriophycideae</taxon>
        <taxon>Oscillatoriales</taxon>
        <taxon>Microcoleaceae</taxon>
        <taxon>Symplocastrum</taxon>
    </lineage>
</organism>
<protein>
    <submittedName>
        <fullName evidence="4">Uncharacterized protein</fullName>
    </submittedName>
</protein>
<keyword evidence="1" id="KW-0175">Coiled coil</keyword>
<feature type="region of interest" description="Disordered" evidence="2">
    <location>
        <begin position="710"/>
        <end position="745"/>
    </location>
</feature>
<keyword evidence="3" id="KW-0812">Transmembrane</keyword>
<feature type="coiled-coil region" evidence="1">
    <location>
        <begin position="91"/>
        <end position="153"/>
    </location>
</feature>
<proteinExistence type="predicted"/>
<accession>A0A951UDG6</accession>
<evidence type="ECO:0000256" key="3">
    <source>
        <dbReference type="SAM" id="Phobius"/>
    </source>
</evidence>
<keyword evidence="3" id="KW-0472">Membrane</keyword>
<sequence>MSLEDRFNSATDFIGVLSLGGVLVSGLLLLTPVQGVGYIGIGSGLGAFTASVVTKKKHLQIVNEQIDAMTTQHRAEVSAKEDEILTQTAAANNLKVTVNGLRSNVKSLESDKESHTLELSRVQNHAEALTSQNQQLRQHIERVTGELDRLIDLARTAVEEALGEWDIKITSLATTKREQYPKLTDRLDALLSEAQDLLSDYGVKLAETPRKWNSLGDLLSLYYCVNDDLTNVKTKAIQAIAKLSNQETQLELQEVSEILEEWRESDLVPRDKVQGLVAKYEAMLQEFRLDLNNRFQSTLAIAEGMESQVTQDEEFFLRLRMKVKELEEKVSRLSKPLEYRPATRQDMKVSNIFTRYFEALGVILDRAGSDYQGYEATLWFFTDRNQRLIMVDELNEHSDRLQALSHTLNSPQFKLDPESGLVSVSVALSKKPKADSKDIDRLWIPASQFEQTVKGWSRVRLTGGSESGKSPTAENLAVVILKHRSGVPKLYNPQHDSVKNYWTLPTVGTSHKDSEKGIESLAKRVDARANGDESRDTFELSVFDEVDSTMSHTKGKKAVIGGNVNFIIKQASHQNLGAIFIGQNANVSEYPGMDRSDWNSAVNVHIGANAYDAITNSNRFTHDEQSKLKQTADRITEFCKLKNDELGLEKTDPQAYRFALVIEPNKKPYFIELPAFGTYTLDQLQQQQELAPAVVSVAPDSPDKTLEPLKTRNPSGAAIEPQSGYVGSGCPGCNSTNRKKDGKYQGRQRYHCKDCGKRYTEGE</sequence>
<name>A0A951UDG6_9CYAN</name>
<keyword evidence="3" id="KW-1133">Transmembrane helix</keyword>
<gene>
    <name evidence="4" type="ORF">KME25_33490</name>
</gene>
<reference evidence="4" key="1">
    <citation type="submission" date="2021-05" db="EMBL/GenBank/DDBJ databases">
        <authorList>
            <person name="Pietrasiak N."/>
            <person name="Ward R."/>
            <person name="Stajich J.E."/>
            <person name="Kurbessoian T."/>
        </authorList>
    </citation>
    <scope>NUCLEOTIDE SEQUENCE</scope>
    <source>
        <strain evidence="4">CPER-KK1</strain>
    </source>
</reference>
<evidence type="ECO:0000313" key="5">
    <source>
        <dbReference type="Proteomes" id="UP000753908"/>
    </source>
</evidence>
<dbReference type="Proteomes" id="UP000753908">
    <property type="component" value="Unassembled WGS sequence"/>
</dbReference>
<evidence type="ECO:0000256" key="1">
    <source>
        <dbReference type="SAM" id="Coils"/>
    </source>
</evidence>
<reference evidence="4" key="2">
    <citation type="journal article" date="2022" name="Microbiol. Resour. Announc.">
        <title>Metagenome Sequencing to Explore Phylogenomics of Terrestrial Cyanobacteria.</title>
        <authorList>
            <person name="Ward R.D."/>
            <person name="Stajich J.E."/>
            <person name="Johansen J.R."/>
            <person name="Huntemann M."/>
            <person name="Clum A."/>
            <person name="Foster B."/>
            <person name="Foster B."/>
            <person name="Roux S."/>
            <person name="Palaniappan K."/>
            <person name="Varghese N."/>
            <person name="Mukherjee S."/>
            <person name="Reddy T.B.K."/>
            <person name="Daum C."/>
            <person name="Copeland A."/>
            <person name="Chen I.A."/>
            <person name="Ivanova N.N."/>
            <person name="Kyrpides N.C."/>
            <person name="Shapiro N."/>
            <person name="Eloe-Fadrosh E.A."/>
            <person name="Pietrasiak N."/>
        </authorList>
    </citation>
    <scope>NUCLEOTIDE SEQUENCE</scope>
    <source>
        <strain evidence="4">CPER-KK1</strain>
    </source>
</reference>
<feature type="transmembrane region" description="Helical" evidence="3">
    <location>
        <begin position="12"/>
        <end position="30"/>
    </location>
</feature>
<feature type="coiled-coil region" evidence="1">
    <location>
        <begin position="226"/>
        <end position="265"/>
    </location>
</feature>
<dbReference type="EMBL" id="JAHHIF010000090">
    <property type="protein sequence ID" value="MBW4549285.1"/>
    <property type="molecule type" value="Genomic_DNA"/>
</dbReference>